<proteinExistence type="predicted"/>
<dbReference type="CDD" id="cd01949">
    <property type="entry name" value="GGDEF"/>
    <property type="match status" value="1"/>
</dbReference>
<evidence type="ECO:0000259" key="5">
    <source>
        <dbReference type="PROSITE" id="PS50887"/>
    </source>
</evidence>
<comment type="catalytic activity">
    <reaction evidence="2">
        <text>2 GTP = 3',3'-c-di-GMP + 2 diphosphate</text>
        <dbReference type="Rhea" id="RHEA:24898"/>
        <dbReference type="ChEBI" id="CHEBI:33019"/>
        <dbReference type="ChEBI" id="CHEBI:37565"/>
        <dbReference type="ChEBI" id="CHEBI:58805"/>
        <dbReference type="EC" id="2.7.7.65"/>
    </reaction>
</comment>
<dbReference type="SMART" id="SM00448">
    <property type="entry name" value="REC"/>
    <property type="match status" value="1"/>
</dbReference>
<dbReference type="PANTHER" id="PTHR45138">
    <property type="entry name" value="REGULATORY COMPONENTS OF SENSORY TRANSDUCTION SYSTEM"/>
    <property type="match status" value="1"/>
</dbReference>
<evidence type="ECO:0000313" key="6">
    <source>
        <dbReference type="EMBL" id="MCV4375888.1"/>
    </source>
</evidence>
<dbReference type="NCBIfam" id="TIGR00254">
    <property type="entry name" value="GGDEF"/>
    <property type="match status" value="1"/>
</dbReference>
<dbReference type="SUPFAM" id="SSF55073">
    <property type="entry name" value="Nucleotide cyclase"/>
    <property type="match status" value="1"/>
</dbReference>
<accession>A0ABT3BSR0</accession>
<feature type="domain" description="Response regulatory" evidence="4">
    <location>
        <begin position="17"/>
        <end position="132"/>
    </location>
</feature>
<dbReference type="InterPro" id="IPR000160">
    <property type="entry name" value="GGDEF_dom"/>
</dbReference>
<keyword evidence="6" id="KW-0808">Transferase</keyword>
<evidence type="ECO:0000256" key="1">
    <source>
        <dbReference type="ARBA" id="ARBA00012528"/>
    </source>
</evidence>
<protein>
    <recommendedName>
        <fullName evidence="1">diguanylate cyclase</fullName>
        <ecNumber evidence="1">2.7.7.65</ecNumber>
    </recommendedName>
</protein>
<evidence type="ECO:0000313" key="7">
    <source>
        <dbReference type="Proteomes" id="UP001207294"/>
    </source>
</evidence>
<dbReference type="GO" id="GO:0052621">
    <property type="term" value="F:diguanylate cyclase activity"/>
    <property type="evidence" value="ECO:0007669"/>
    <property type="project" value="UniProtKB-EC"/>
</dbReference>
<keyword evidence="3" id="KW-0597">Phosphoprotein</keyword>
<evidence type="ECO:0000256" key="2">
    <source>
        <dbReference type="ARBA" id="ARBA00034247"/>
    </source>
</evidence>
<keyword evidence="7" id="KW-1185">Reference proteome</keyword>
<dbReference type="Proteomes" id="UP001207294">
    <property type="component" value="Unassembled WGS sequence"/>
</dbReference>
<dbReference type="Pfam" id="PF00072">
    <property type="entry name" value="Response_reg"/>
    <property type="match status" value="1"/>
</dbReference>
<dbReference type="EC" id="2.7.7.65" evidence="1"/>
<dbReference type="Gene3D" id="3.40.50.2300">
    <property type="match status" value="1"/>
</dbReference>
<keyword evidence="6" id="KW-0548">Nucleotidyltransferase</keyword>
<dbReference type="InterPro" id="IPR050469">
    <property type="entry name" value="Diguanylate_Cyclase"/>
</dbReference>
<dbReference type="InterPro" id="IPR011006">
    <property type="entry name" value="CheY-like_superfamily"/>
</dbReference>
<dbReference type="SUPFAM" id="SSF52172">
    <property type="entry name" value="CheY-like"/>
    <property type="match status" value="1"/>
</dbReference>
<feature type="modified residue" description="4-aspartylphosphate" evidence="3">
    <location>
        <position position="65"/>
    </location>
</feature>
<dbReference type="Pfam" id="PF00990">
    <property type="entry name" value="GGDEF"/>
    <property type="match status" value="1"/>
</dbReference>
<evidence type="ECO:0000256" key="3">
    <source>
        <dbReference type="PROSITE-ProRule" id="PRU00169"/>
    </source>
</evidence>
<organism evidence="6 7">
    <name type="scientific">Pseudomonas capsici</name>
    <dbReference type="NCBI Taxonomy" id="2810614"/>
    <lineage>
        <taxon>Bacteria</taxon>
        <taxon>Pseudomonadati</taxon>
        <taxon>Pseudomonadota</taxon>
        <taxon>Gammaproteobacteria</taxon>
        <taxon>Pseudomonadales</taxon>
        <taxon>Pseudomonadaceae</taxon>
        <taxon>Pseudomonas</taxon>
    </lineage>
</organism>
<sequence>MNFTHDVWGPGITARPKILIVDDQASNILILREIFRESCDIIMATDGQQALMLSATQLPDLVLLDVVMEGTDGHEVCRQMKDSPLTQHIPIIFVTANRDELDEVKGFELGAVDFITKPINPTIVRARVITHLTLKLQSDLLRRSAFTDGLTGVSNRRKFDEMLEQCWRQSDRNGTPLSLIMIDVDYFKLYNDRYGHQAGDQCLKSIAQSLSGLIRRPFDLLARYGGEEFVCILPHTDISGAVNVAETMKDAVDALEMEHLGSDIGQKVTISLGVASTVATPTGTQDAFLREADNQLYMAKKSGRHQVAAAGL</sequence>
<dbReference type="InterPro" id="IPR001789">
    <property type="entry name" value="Sig_transdc_resp-reg_receiver"/>
</dbReference>
<dbReference type="InterPro" id="IPR029787">
    <property type="entry name" value="Nucleotide_cyclase"/>
</dbReference>
<dbReference type="SMART" id="SM00267">
    <property type="entry name" value="GGDEF"/>
    <property type="match status" value="1"/>
</dbReference>
<dbReference type="PANTHER" id="PTHR45138:SF9">
    <property type="entry name" value="DIGUANYLATE CYCLASE DGCM-RELATED"/>
    <property type="match status" value="1"/>
</dbReference>
<dbReference type="InterPro" id="IPR043128">
    <property type="entry name" value="Rev_trsase/Diguanyl_cyclase"/>
</dbReference>
<feature type="domain" description="GGDEF" evidence="5">
    <location>
        <begin position="175"/>
        <end position="312"/>
    </location>
</feature>
<dbReference type="PROSITE" id="PS50110">
    <property type="entry name" value="RESPONSE_REGULATORY"/>
    <property type="match status" value="1"/>
</dbReference>
<dbReference type="EMBL" id="JAOXML010000002">
    <property type="protein sequence ID" value="MCV4375888.1"/>
    <property type="molecule type" value="Genomic_DNA"/>
</dbReference>
<dbReference type="PROSITE" id="PS50887">
    <property type="entry name" value="GGDEF"/>
    <property type="match status" value="1"/>
</dbReference>
<reference evidence="6 7" key="1">
    <citation type="submission" date="2022-10" db="EMBL/GenBank/DDBJ databases">
        <title>Characterization of Pseudomonas capsici strains from pepper and tomato in Georgia.</title>
        <authorList>
            <person name="Zhao M."/>
            <person name="Dutta B."/>
        </authorList>
    </citation>
    <scope>NUCLEOTIDE SEQUENCE [LARGE SCALE GENOMIC DNA]</scope>
    <source>
        <strain evidence="6 7">Pc20-5</strain>
    </source>
</reference>
<gene>
    <name evidence="6" type="ORF">OH718_04695</name>
</gene>
<dbReference type="GeneID" id="93562720"/>
<dbReference type="Gene3D" id="3.30.70.270">
    <property type="match status" value="1"/>
</dbReference>
<comment type="caution">
    <text evidence="6">The sequence shown here is derived from an EMBL/GenBank/DDBJ whole genome shotgun (WGS) entry which is preliminary data.</text>
</comment>
<dbReference type="RefSeq" id="WP_206402517.1">
    <property type="nucleotide sequence ID" value="NZ_JAFGZD010000013.1"/>
</dbReference>
<evidence type="ECO:0000259" key="4">
    <source>
        <dbReference type="PROSITE" id="PS50110"/>
    </source>
</evidence>
<name>A0ABT3BSR0_9PSED</name>